<protein>
    <submittedName>
        <fullName evidence="2">Uncharacterized protein</fullName>
    </submittedName>
</protein>
<dbReference type="AlphaFoldDB" id="A0AAV7U3M1"/>
<evidence type="ECO:0000313" key="3">
    <source>
        <dbReference type="Proteomes" id="UP001066276"/>
    </source>
</evidence>
<organism evidence="2 3">
    <name type="scientific">Pleurodeles waltl</name>
    <name type="common">Iberian ribbed newt</name>
    <dbReference type="NCBI Taxonomy" id="8319"/>
    <lineage>
        <taxon>Eukaryota</taxon>
        <taxon>Metazoa</taxon>
        <taxon>Chordata</taxon>
        <taxon>Craniata</taxon>
        <taxon>Vertebrata</taxon>
        <taxon>Euteleostomi</taxon>
        <taxon>Amphibia</taxon>
        <taxon>Batrachia</taxon>
        <taxon>Caudata</taxon>
        <taxon>Salamandroidea</taxon>
        <taxon>Salamandridae</taxon>
        <taxon>Pleurodelinae</taxon>
        <taxon>Pleurodeles</taxon>
    </lineage>
</organism>
<evidence type="ECO:0000256" key="1">
    <source>
        <dbReference type="SAM" id="MobiDB-lite"/>
    </source>
</evidence>
<keyword evidence="3" id="KW-1185">Reference proteome</keyword>
<gene>
    <name evidence="2" type="ORF">NDU88_008248</name>
</gene>
<reference evidence="2" key="1">
    <citation type="journal article" date="2022" name="bioRxiv">
        <title>Sequencing and chromosome-scale assembly of the giantPleurodeles waltlgenome.</title>
        <authorList>
            <person name="Brown T."/>
            <person name="Elewa A."/>
            <person name="Iarovenko S."/>
            <person name="Subramanian E."/>
            <person name="Araus A.J."/>
            <person name="Petzold A."/>
            <person name="Susuki M."/>
            <person name="Suzuki K.-i.T."/>
            <person name="Hayashi T."/>
            <person name="Toyoda A."/>
            <person name="Oliveira C."/>
            <person name="Osipova E."/>
            <person name="Leigh N.D."/>
            <person name="Simon A."/>
            <person name="Yun M.H."/>
        </authorList>
    </citation>
    <scope>NUCLEOTIDE SEQUENCE</scope>
    <source>
        <strain evidence="2">20211129_DDA</strain>
        <tissue evidence="2">Liver</tissue>
    </source>
</reference>
<name>A0AAV7U3M1_PLEWA</name>
<comment type="caution">
    <text evidence="2">The sequence shown here is derived from an EMBL/GenBank/DDBJ whole genome shotgun (WGS) entry which is preliminary data.</text>
</comment>
<sequence length="77" mass="7973">MMGACAAPGWAISGAALHVRRGRRGKPGQGENPDDHKLSAECGVSVRPTNGEAQDNQLSLCPSQSPCDDVLGGQSRD</sequence>
<dbReference type="EMBL" id="JANPWB010000006">
    <property type="protein sequence ID" value="KAJ1183075.1"/>
    <property type="molecule type" value="Genomic_DNA"/>
</dbReference>
<accession>A0AAV7U3M1</accession>
<feature type="compositionally biased region" description="Polar residues" evidence="1">
    <location>
        <begin position="47"/>
        <end position="66"/>
    </location>
</feature>
<evidence type="ECO:0000313" key="2">
    <source>
        <dbReference type="EMBL" id="KAJ1183075.1"/>
    </source>
</evidence>
<dbReference type="Proteomes" id="UP001066276">
    <property type="component" value="Chromosome 3_2"/>
</dbReference>
<proteinExistence type="predicted"/>
<feature type="region of interest" description="Disordered" evidence="1">
    <location>
        <begin position="20"/>
        <end position="77"/>
    </location>
</feature>